<accession>A0A8J2KT67</accession>
<protein>
    <submittedName>
        <fullName evidence="1">Uncharacterized protein</fullName>
    </submittedName>
</protein>
<dbReference type="EMBL" id="CAJVCH010425029">
    <property type="protein sequence ID" value="CAG7818589.1"/>
    <property type="molecule type" value="Genomic_DNA"/>
</dbReference>
<comment type="caution">
    <text evidence="1">The sequence shown here is derived from an EMBL/GenBank/DDBJ whole genome shotgun (WGS) entry which is preliminary data.</text>
</comment>
<dbReference type="AlphaFoldDB" id="A0A8J2KT67"/>
<proteinExistence type="predicted"/>
<keyword evidence="2" id="KW-1185">Reference proteome</keyword>
<organism evidence="1 2">
    <name type="scientific">Allacma fusca</name>
    <dbReference type="NCBI Taxonomy" id="39272"/>
    <lineage>
        <taxon>Eukaryota</taxon>
        <taxon>Metazoa</taxon>
        <taxon>Ecdysozoa</taxon>
        <taxon>Arthropoda</taxon>
        <taxon>Hexapoda</taxon>
        <taxon>Collembola</taxon>
        <taxon>Symphypleona</taxon>
        <taxon>Sminthuridae</taxon>
        <taxon>Allacma</taxon>
    </lineage>
</organism>
<sequence length="21" mass="2460">MARGLLLENQRTLLETMLSNR</sequence>
<name>A0A8J2KT67_9HEXA</name>
<evidence type="ECO:0000313" key="2">
    <source>
        <dbReference type="Proteomes" id="UP000708208"/>
    </source>
</evidence>
<feature type="non-terminal residue" evidence="1">
    <location>
        <position position="1"/>
    </location>
</feature>
<gene>
    <name evidence="1" type="ORF">AFUS01_LOCUS29085</name>
</gene>
<reference evidence="1" key="1">
    <citation type="submission" date="2021-06" db="EMBL/GenBank/DDBJ databases">
        <authorList>
            <person name="Hodson N. C."/>
            <person name="Mongue J. A."/>
            <person name="Jaron S. K."/>
        </authorList>
    </citation>
    <scope>NUCLEOTIDE SEQUENCE</scope>
</reference>
<evidence type="ECO:0000313" key="1">
    <source>
        <dbReference type="EMBL" id="CAG7818589.1"/>
    </source>
</evidence>
<dbReference type="Proteomes" id="UP000708208">
    <property type="component" value="Unassembled WGS sequence"/>
</dbReference>